<feature type="transmembrane region" description="Helical" evidence="1">
    <location>
        <begin position="396"/>
        <end position="415"/>
    </location>
</feature>
<feature type="transmembrane region" description="Helical" evidence="1">
    <location>
        <begin position="348"/>
        <end position="366"/>
    </location>
</feature>
<feature type="transmembrane region" description="Helical" evidence="1">
    <location>
        <begin position="50"/>
        <end position="70"/>
    </location>
</feature>
<dbReference type="AlphaFoldDB" id="A0A437S690"/>
<accession>A0A437S690</accession>
<protein>
    <submittedName>
        <fullName evidence="2">Uncharacterized protein</fullName>
    </submittedName>
</protein>
<feature type="transmembrane region" description="Helical" evidence="1">
    <location>
        <begin position="373"/>
        <end position="390"/>
    </location>
</feature>
<proteinExistence type="predicted"/>
<keyword evidence="1" id="KW-0472">Membrane</keyword>
<feature type="transmembrane region" description="Helical" evidence="1">
    <location>
        <begin position="150"/>
        <end position="171"/>
    </location>
</feature>
<organism evidence="2 3">
    <name type="scientific">Anaerosphaera multitolerans</name>
    <dbReference type="NCBI Taxonomy" id="2487351"/>
    <lineage>
        <taxon>Bacteria</taxon>
        <taxon>Bacillati</taxon>
        <taxon>Bacillota</taxon>
        <taxon>Tissierellia</taxon>
        <taxon>Tissierellales</taxon>
        <taxon>Peptoniphilaceae</taxon>
        <taxon>Anaerosphaera</taxon>
    </lineage>
</organism>
<feature type="transmembrane region" description="Helical" evidence="1">
    <location>
        <begin position="117"/>
        <end position="138"/>
    </location>
</feature>
<gene>
    <name evidence="2" type="ORF">EF514_07260</name>
</gene>
<name>A0A437S690_9FIRM</name>
<evidence type="ECO:0000256" key="1">
    <source>
        <dbReference type="SAM" id="Phobius"/>
    </source>
</evidence>
<comment type="caution">
    <text evidence="2">The sequence shown here is derived from an EMBL/GenBank/DDBJ whole genome shotgun (WGS) entry which is preliminary data.</text>
</comment>
<feature type="transmembrane region" description="Helical" evidence="1">
    <location>
        <begin position="191"/>
        <end position="212"/>
    </location>
</feature>
<feature type="transmembrane region" description="Helical" evidence="1">
    <location>
        <begin position="277"/>
        <end position="295"/>
    </location>
</feature>
<reference evidence="2 3" key="1">
    <citation type="submission" date="2018-11" db="EMBL/GenBank/DDBJ databases">
        <title>Genome sequencing and assembly of Anaerosphaera sp. nov., GS7-6-2.</title>
        <authorList>
            <person name="Rettenmaier R."/>
            <person name="Liebl W."/>
            <person name="Zverlov V."/>
        </authorList>
    </citation>
    <scope>NUCLEOTIDE SEQUENCE [LARGE SCALE GENOMIC DNA]</scope>
    <source>
        <strain evidence="2 3">GS7-6-2</strain>
    </source>
</reference>
<feature type="transmembrane region" description="Helical" evidence="1">
    <location>
        <begin position="316"/>
        <end position="336"/>
    </location>
</feature>
<feature type="transmembrane region" description="Helical" evidence="1">
    <location>
        <begin position="243"/>
        <end position="265"/>
    </location>
</feature>
<keyword evidence="1" id="KW-0812">Transmembrane</keyword>
<keyword evidence="1" id="KW-1133">Transmembrane helix</keyword>
<feature type="transmembrane region" description="Helical" evidence="1">
    <location>
        <begin position="21"/>
        <end position="38"/>
    </location>
</feature>
<evidence type="ECO:0000313" key="2">
    <source>
        <dbReference type="EMBL" id="RVU54545.1"/>
    </source>
</evidence>
<evidence type="ECO:0000313" key="3">
    <source>
        <dbReference type="Proteomes" id="UP000288812"/>
    </source>
</evidence>
<dbReference type="EMBL" id="RLIH01000009">
    <property type="protein sequence ID" value="RVU54545.1"/>
    <property type="molecule type" value="Genomic_DNA"/>
</dbReference>
<dbReference type="Proteomes" id="UP000288812">
    <property type="component" value="Unassembled WGS sequence"/>
</dbReference>
<feature type="transmembrane region" description="Helical" evidence="1">
    <location>
        <begin position="90"/>
        <end position="111"/>
    </location>
</feature>
<sequence length="433" mass="50881">MKNFKKFLTINHASGKSFFEGLFITYAVLIFIVILNSIPDITVDNLTYFLRGFFYIFATIALFYIPLFNLNKKLILSLPIDDIKIYPLSILFYQSIILVIFYLPYFVLAIILKGKLFTSLSFWMFHILFLSTILKCSYREDTDDTRDSKSYIALLSIWVFISLFTLSGGPISRFVSEIIRNLETKNIPTSLLLLGALIIVFIFKSLIVINKFNKTKKAIKRKSKEETVFNKDKKFNLLSKLKFWSSIQVGNIMSIVFTIMFYFFLYIYKGDVYINKIFLPILFIPNILVQAYNLPEIYNLTVGMPINIFKLYLKEKLINLIIYTFTALIVFIYFYYNKLIINEGFISVFLSSLLFSILLFSICEFFHRGRIPLLLNIFIFINFINFKYLIIKNTPLLVFLYILVIVIYISTYFSIRNSIMKHGYESLLNLTYN</sequence>
<keyword evidence="3" id="KW-1185">Reference proteome</keyword>